<feature type="region of interest" description="Disordered" evidence="1">
    <location>
        <begin position="55"/>
        <end position="79"/>
    </location>
</feature>
<reference evidence="2" key="1">
    <citation type="submission" date="2021-02" db="EMBL/GenBank/DDBJ databases">
        <authorList>
            <person name="Palmer J.M."/>
        </authorList>
    </citation>
    <scope>NUCLEOTIDE SEQUENCE</scope>
    <source>
        <strain evidence="2">SCRP734</strain>
    </source>
</reference>
<comment type="caution">
    <text evidence="2">The sequence shown here is derived from an EMBL/GenBank/DDBJ whole genome shotgun (WGS) entry which is preliminary data.</text>
</comment>
<sequence>METFVAAAREWHALLRDVGEAFVARHLDAAMQLAVALLCQDANFRRKFTINLSRLGKSTHTGGNPRNDATCGSSRSSEVHGVAHDIRRVAFVEAQAPSAPSSVTAAKSKRNRATEALDEVINKRSL</sequence>
<proteinExistence type="predicted"/>
<dbReference type="AlphaFoldDB" id="A0A8T1VB77"/>
<keyword evidence="3" id="KW-1185">Reference proteome</keyword>
<dbReference type="EMBL" id="JAGDFM010000540">
    <property type="protein sequence ID" value="KAG7377348.1"/>
    <property type="molecule type" value="Genomic_DNA"/>
</dbReference>
<name>A0A8T1VB77_9STRA</name>
<accession>A0A8T1VB77</accession>
<feature type="region of interest" description="Disordered" evidence="1">
    <location>
        <begin position="97"/>
        <end position="126"/>
    </location>
</feature>
<evidence type="ECO:0000313" key="3">
    <source>
        <dbReference type="Proteomes" id="UP000694044"/>
    </source>
</evidence>
<evidence type="ECO:0000313" key="2">
    <source>
        <dbReference type="EMBL" id="KAG7377348.1"/>
    </source>
</evidence>
<feature type="compositionally biased region" description="Polar residues" evidence="1">
    <location>
        <begin position="55"/>
        <end position="64"/>
    </location>
</feature>
<protein>
    <submittedName>
        <fullName evidence="2">Uncharacterized protein</fullName>
    </submittedName>
</protein>
<organism evidence="2 3">
    <name type="scientific">Phytophthora pseudosyringae</name>
    <dbReference type="NCBI Taxonomy" id="221518"/>
    <lineage>
        <taxon>Eukaryota</taxon>
        <taxon>Sar</taxon>
        <taxon>Stramenopiles</taxon>
        <taxon>Oomycota</taxon>
        <taxon>Peronosporomycetes</taxon>
        <taxon>Peronosporales</taxon>
        <taxon>Peronosporaceae</taxon>
        <taxon>Phytophthora</taxon>
    </lineage>
</organism>
<dbReference type="Proteomes" id="UP000694044">
    <property type="component" value="Unassembled WGS sequence"/>
</dbReference>
<evidence type="ECO:0000256" key="1">
    <source>
        <dbReference type="SAM" id="MobiDB-lite"/>
    </source>
</evidence>
<gene>
    <name evidence="2" type="ORF">PHYPSEUDO_011826</name>
</gene>